<protein>
    <submittedName>
        <fullName evidence="5">Baseplate J/gp47 family protein</fullName>
    </submittedName>
</protein>
<organism evidence="5 6">
    <name type="scientific">Cohnella xylanilytica</name>
    <dbReference type="NCBI Taxonomy" id="557555"/>
    <lineage>
        <taxon>Bacteria</taxon>
        <taxon>Bacillati</taxon>
        <taxon>Bacillota</taxon>
        <taxon>Bacilli</taxon>
        <taxon>Bacillales</taxon>
        <taxon>Paenibacillaceae</taxon>
        <taxon>Cohnella</taxon>
    </lineage>
</organism>
<dbReference type="PANTHER" id="PTHR37829">
    <property type="entry name" value="PHAGE-LIKE ELEMENT PBSX PROTEIN XKDT"/>
    <property type="match status" value="1"/>
</dbReference>
<keyword evidence="6" id="KW-1185">Reference proteome</keyword>
<reference evidence="5 6" key="1">
    <citation type="submission" date="2020-08" db="EMBL/GenBank/DDBJ databases">
        <title>Cohnella phylogeny.</title>
        <authorList>
            <person name="Dunlap C."/>
        </authorList>
    </citation>
    <scope>NUCLEOTIDE SEQUENCE [LARGE SCALE GENOMIC DNA]</scope>
    <source>
        <strain evidence="5 6">DSM 25239</strain>
    </source>
</reference>
<dbReference type="Pfam" id="PF04865">
    <property type="entry name" value="Baseplate_J"/>
    <property type="match status" value="1"/>
</dbReference>
<evidence type="ECO:0000313" key="6">
    <source>
        <dbReference type="Proteomes" id="UP000553776"/>
    </source>
</evidence>
<feature type="domain" description="Baseplate J-like C-terminal" evidence="4">
    <location>
        <begin position="284"/>
        <end position="370"/>
    </location>
</feature>
<dbReference type="InterPro" id="IPR058530">
    <property type="entry name" value="Baseplate_J-like_C"/>
</dbReference>
<dbReference type="Pfam" id="PF26079">
    <property type="entry name" value="Baseplate_J_C"/>
    <property type="match status" value="1"/>
</dbReference>
<dbReference type="EMBL" id="JACJVR010000002">
    <property type="protein sequence ID" value="MBB6689867.1"/>
    <property type="molecule type" value="Genomic_DNA"/>
</dbReference>
<accession>A0A841TNN3</accession>
<evidence type="ECO:0000256" key="1">
    <source>
        <dbReference type="ARBA" id="ARBA00038087"/>
    </source>
</evidence>
<dbReference type="Pfam" id="PF26078">
    <property type="entry name" value="Baseplate_J_M"/>
    <property type="match status" value="1"/>
</dbReference>
<evidence type="ECO:0000259" key="3">
    <source>
        <dbReference type="Pfam" id="PF26078"/>
    </source>
</evidence>
<proteinExistence type="inferred from homology"/>
<gene>
    <name evidence="5" type="ORF">H7B90_00485</name>
</gene>
<dbReference type="InterPro" id="IPR052399">
    <property type="entry name" value="Phage_Baseplate_Assmbl_Protein"/>
</dbReference>
<sequence length="372" mass="38815">MTALPDYLQDQTEEAIMARMLGRVPADVDKSEGSFVWDALAPSAYELFNSVLWAQEVLRRGFASTTFGAYLDLRCEEHGVTRRPAVKATGTLQVTGKPGVKVVKGTRVATAADPITNTPSIEFETVGDVTVPEGGVASVAIEAVEAGTSGNVAAGAVNVVVSTVPGISAILNPEALSGGAAEEGDASLLERLMLKIRSPGTSGNKADYLQWALQVDGIGGAVVEPLWNGPGTVKVYVIDSDKRAPNAELVRKVQNYISPVDAMGEGKAPIGAAVTVTAATEVPIAVSAQLTLRNGAGLADVQAKFVSELTDYLKQLAFTDTDTVVRYTRIASLLLDIPEIVDFADLTVNGGSGYVELALGEVAVIGTVSFHV</sequence>
<dbReference type="InterPro" id="IPR006949">
    <property type="entry name" value="Barrel_Baseplate_J-like"/>
</dbReference>
<comment type="similarity">
    <text evidence="1">Belongs to the Mu gp47/PBSX XkdT family.</text>
</comment>
<evidence type="ECO:0000259" key="4">
    <source>
        <dbReference type="Pfam" id="PF26079"/>
    </source>
</evidence>
<feature type="domain" description="Baseplate protein J-like barrel" evidence="2">
    <location>
        <begin position="91"/>
        <end position="179"/>
    </location>
</feature>
<dbReference type="PANTHER" id="PTHR37829:SF3">
    <property type="entry name" value="PROTEIN JAYE-RELATED"/>
    <property type="match status" value="1"/>
</dbReference>
<evidence type="ECO:0000259" key="2">
    <source>
        <dbReference type="Pfam" id="PF04865"/>
    </source>
</evidence>
<dbReference type="RefSeq" id="WP_185133898.1">
    <property type="nucleotide sequence ID" value="NZ_JACJVR010000002.1"/>
</dbReference>
<dbReference type="InterPro" id="IPR058531">
    <property type="entry name" value="Baseplate_J_M"/>
</dbReference>
<feature type="domain" description="Baseplate J-like central" evidence="3">
    <location>
        <begin position="201"/>
        <end position="278"/>
    </location>
</feature>
<evidence type="ECO:0000313" key="5">
    <source>
        <dbReference type="EMBL" id="MBB6689867.1"/>
    </source>
</evidence>
<comment type="caution">
    <text evidence="5">The sequence shown here is derived from an EMBL/GenBank/DDBJ whole genome shotgun (WGS) entry which is preliminary data.</text>
</comment>
<dbReference type="Proteomes" id="UP000553776">
    <property type="component" value="Unassembled WGS sequence"/>
</dbReference>
<dbReference type="AlphaFoldDB" id="A0A841TNN3"/>
<name>A0A841TNN3_9BACL</name>